<dbReference type="Proteomes" id="UP001161405">
    <property type="component" value="Unassembled WGS sequence"/>
</dbReference>
<comment type="pathway">
    <text evidence="7">Protein modification; lipoprotein biosynthesis (diacylglyceryl transfer).</text>
</comment>
<dbReference type="EMBL" id="BSNI01000001">
    <property type="protein sequence ID" value="GLQ16038.1"/>
    <property type="molecule type" value="Genomic_DNA"/>
</dbReference>
<comment type="similarity">
    <text evidence="1 7">Belongs to the Lgt family.</text>
</comment>
<comment type="caution">
    <text evidence="8">The sequence shown here is derived from an EMBL/GenBank/DDBJ whole genome shotgun (WGS) entry which is preliminary data.</text>
</comment>
<feature type="transmembrane region" description="Helical" evidence="7">
    <location>
        <begin position="61"/>
        <end position="80"/>
    </location>
</feature>
<feature type="transmembrane region" description="Helical" evidence="7">
    <location>
        <begin position="20"/>
        <end position="40"/>
    </location>
</feature>
<keyword evidence="4 7" id="KW-0812">Transmembrane</keyword>
<keyword evidence="5 7" id="KW-1133">Transmembrane helix</keyword>
<sequence>MPFPNIDPIALSLGPIVIRWYALAYLAGILFAWGYGRHLVLQKPLWGKVQPPLTPNQLIDFVFWAVIGVIIGGRLGYVLFYDILLSAGLNAKDGFSAIYAGSYYLQNPMDIPQIWQGGMSFHGGLFGLVAAMWFYARHIKSNFLSAIDLLALTTPFGLLFGRIANFINGELYGRVTDMPWGVIFPTGGPEPRHPSQLYEGLLEGLLLFVILRVVSHNLAGLRKPGLAAGIFGAGYGLSRILVETVREPDAHIGVLPYNLTMGMILSAPIALAGVLLIWNALRKHPTARAI</sequence>
<dbReference type="HAMAP" id="MF_01147">
    <property type="entry name" value="Lgt"/>
    <property type="match status" value="1"/>
</dbReference>
<evidence type="ECO:0000256" key="1">
    <source>
        <dbReference type="ARBA" id="ARBA00007150"/>
    </source>
</evidence>
<dbReference type="InterPro" id="IPR001640">
    <property type="entry name" value="Lgt"/>
</dbReference>
<evidence type="ECO:0000256" key="4">
    <source>
        <dbReference type="ARBA" id="ARBA00022692"/>
    </source>
</evidence>
<feature type="transmembrane region" description="Helical" evidence="7">
    <location>
        <begin position="262"/>
        <end position="281"/>
    </location>
</feature>
<evidence type="ECO:0000256" key="2">
    <source>
        <dbReference type="ARBA" id="ARBA00022475"/>
    </source>
</evidence>
<organism evidence="8 9">
    <name type="scientific">Maritalea porphyrae</name>
    <dbReference type="NCBI Taxonomy" id="880732"/>
    <lineage>
        <taxon>Bacteria</taxon>
        <taxon>Pseudomonadati</taxon>
        <taxon>Pseudomonadota</taxon>
        <taxon>Alphaproteobacteria</taxon>
        <taxon>Hyphomicrobiales</taxon>
        <taxon>Devosiaceae</taxon>
        <taxon>Maritalea</taxon>
    </lineage>
</organism>
<dbReference type="PROSITE" id="PS01311">
    <property type="entry name" value="LGT"/>
    <property type="match status" value="1"/>
</dbReference>
<comment type="subcellular location">
    <subcellularLocation>
        <location evidence="7">Cell membrane</location>
        <topology evidence="7">Multi-pass membrane protein</topology>
    </subcellularLocation>
</comment>
<dbReference type="GO" id="GO:0016740">
    <property type="term" value="F:transferase activity"/>
    <property type="evidence" value="ECO:0007669"/>
    <property type="project" value="UniProtKB-KW"/>
</dbReference>
<dbReference type="Pfam" id="PF01790">
    <property type="entry name" value="LGT"/>
    <property type="match status" value="1"/>
</dbReference>
<evidence type="ECO:0000256" key="7">
    <source>
        <dbReference type="HAMAP-Rule" id="MF_01147"/>
    </source>
</evidence>
<comment type="catalytic activity">
    <reaction evidence="7">
        <text>L-cysteinyl-[prolipoprotein] + a 1,2-diacyl-sn-glycero-3-phospho-(1'-sn-glycerol) = an S-1,2-diacyl-sn-glyceryl-L-cysteinyl-[prolipoprotein] + sn-glycerol 1-phosphate + H(+)</text>
        <dbReference type="Rhea" id="RHEA:56712"/>
        <dbReference type="Rhea" id="RHEA-COMP:14679"/>
        <dbReference type="Rhea" id="RHEA-COMP:14680"/>
        <dbReference type="ChEBI" id="CHEBI:15378"/>
        <dbReference type="ChEBI" id="CHEBI:29950"/>
        <dbReference type="ChEBI" id="CHEBI:57685"/>
        <dbReference type="ChEBI" id="CHEBI:64716"/>
        <dbReference type="ChEBI" id="CHEBI:140658"/>
        <dbReference type="EC" id="2.5.1.145"/>
    </reaction>
</comment>
<dbReference type="PANTHER" id="PTHR30589:SF0">
    <property type="entry name" value="PHOSPHATIDYLGLYCEROL--PROLIPOPROTEIN DIACYLGLYCERYL TRANSFERASE"/>
    <property type="match status" value="1"/>
</dbReference>
<keyword evidence="3 7" id="KW-0808">Transferase</keyword>
<reference evidence="8" key="2">
    <citation type="submission" date="2023-01" db="EMBL/GenBank/DDBJ databases">
        <title>Draft genome sequence of Maritalea porphyrae strain NBRC 107169.</title>
        <authorList>
            <person name="Sun Q."/>
            <person name="Mori K."/>
        </authorList>
    </citation>
    <scope>NUCLEOTIDE SEQUENCE</scope>
    <source>
        <strain evidence="8">NBRC 107169</strain>
    </source>
</reference>
<protein>
    <recommendedName>
        <fullName evidence="7">Phosphatidylglycerol--prolipoprotein diacylglyceryl transferase</fullName>
        <ecNumber evidence="7">2.5.1.145</ecNumber>
    </recommendedName>
</protein>
<proteinExistence type="inferred from homology"/>
<dbReference type="EC" id="2.5.1.145" evidence="7"/>
<keyword evidence="6 7" id="KW-0472">Membrane</keyword>
<reference evidence="8" key="1">
    <citation type="journal article" date="2014" name="Int. J. Syst. Evol. Microbiol.">
        <title>Complete genome of a new Firmicutes species belonging to the dominant human colonic microbiota ('Ruminococcus bicirculans') reveals two chromosomes and a selective capacity to utilize plant glucans.</title>
        <authorList>
            <consortium name="NISC Comparative Sequencing Program"/>
            <person name="Wegmann U."/>
            <person name="Louis P."/>
            <person name="Goesmann A."/>
            <person name="Henrissat B."/>
            <person name="Duncan S.H."/>
            <person name="Flint H.J."/>
        </authorList>
    </citation>
    <scope>NUCLEOTIDE SEQUENCE</scope>
    <source>
        <strain evidence="8">NBRC 107169</strain>
    </source>
</reference>
<evidence type="ECO:0000256" key="6">
    <source>
        <dbReference type="ARBA" id="ARBA00023136"/>
    </source>
</evidence>
<name>A0ABQ5UL81_9HYPH</name>
<feature type="transmembrane region" description="Helical" evidence="7">
    <location>
        <begin position="114"/>
        <end position="136"/>
    </location>
</feature>
<keyword evidence="2 7" id="KW-1003">Cell membrane</keyword>
<gene>
    <name evidence="7 8" type="primary">lgt</name>
    <name evidence="8" type="ORF">GCM10007879_02870</name>
</gene>
<evidence type="ECO:0000313" key="8">
    <source>
        <dbReference type="EMBL" id="GLQ16038.1"/>
    </source>
</evidence>
<dbReference type="NCBIfam" id="TIGR00544">
    <property type="entry name" value="lgt"/>
    <property type="match status" value="1"/>
</dbReference>
<evidence type="ECO:0000313" key="9">
    <source>
        <dbReference type="Proteomes" id="UP001161405"/>
    </source>
</evidence>
<evidence type="ECO:0000256" key="3">
    <source>
        <dbReference type="ARBA" id="ARBA00022679"/>
    </source>
</evidence>
<accession>A0ABQ5UL81</accession>
<comment type="function">
    <text evidence="7">Catalyzes the transfer of the diacylglyceryl group from phosphatidylglycerol to the sulfhydryl group of the N-terminal cysteine of a prolipoprotein, the first step in the formation of mature lipoproteins.</text>
</comment>
<evidence type="ECO:0000256" key="5">
    <source>
        <dbReference type="ARBA" id="ARBA00022989"/>
    </source>
</evidence>
<dbReference type="RefSeq" id="WP_431357046.1">
    <property type="nucleotide sequence ID" value="NZ_BSNI01000001.1"/>
</dbReference>
<keyword evidence="9" id="KW-1185">Reference proteome</keyword>
<feature type="transmembrane region" description="Helical" evidence="7">
    <location>
        <begin position="143"/>
        <end position="164"/>
    </location>
</feature>
<dbReference type="PANTHER" id="PTHR30589">
    <property type="entry name" value="PROLIPOPROTEIN DIACYLGLYCERYL TRANSFERASE"/>
    <property type="match status" value="1"/>
</dbReference>
<feature type="binding site" evidence="7">
    <location>
        <position position="162"/>
    </location>
    <ligand>
        <name>a 1,2-diacyl-sn-glycero-3-phospho-(1'-sn-glycerol)</name>
        <dbReference type="ChEBI" id="CHEBI:64716"/>
    </ligand>
</feature>